<reference evidence="8" key="1">
    <citation type="submission" date="2017-02" db="UniProtKB">
        <authorList>
            <consortium name="WormBaseParasite"/>
        </authorList>
    </citation>
    <scope>IDENTIFICATION</scope>
</reference>
<comment type="similarity">
    <text evidence="2 6">Belongs to the nematode receptor-like protein srg family.</text>
</comment>
<dbReference type="GO" id="GO:0016020">
    <property type="term" value="C:membrane"/>
    <property type="evidence" value="ECO:0007669"/>
    <property type="project" value="UniProtKB-SubCell"/>
</dbReference>
<keyword evidence="4 6" id="KW-1133">Transmembrane helix</keyword>
<dbReference type="InterPro" id="IPR000609">
    <property type="entry name" value="7TM_GPCR_serpentine_rcpt_Srg"/>
</dbReference>
<dbReference type="GO" id="GO:0004888">
    <property type="term" value="F:transmembrane signaling receptor activity"/>
    <property type="evidence" value="ECO:0007669"/>
    <property type="project" value="InterPro"/>
</dbReference>
<name>A0A0N5BBK8_STREA</name>
<dbReference type="PANTHER" id="PTHR31552:SF8">
    <property type="entry name" value="SERPENTINE RECEPTOR CLASS GAMMA"/>
    <property type="match status" value="1"/>
</dbReference>
<organism evidence="7 8">
    <name type="scientific">Strongyloides papillosus</name>
    <name type="common">Intestinal threadworm</name>
    <dbReference type="NCBI Taxonomy" id="174720"/>
    <lineage>
        <taxon>Eukaryota</taxon>
        <taxon>Metazoa</taxon>
        <taxon>Ecdysozoa</taxon>
        <taxon>Nematoda</taxon>
        <taxon>Chromadorea</taxon>
        <taxon>Rhabditida</taxon>
        <taxon>Tylenchina</taxon>
        <taxon>Panagrolaimomorpha</taxon>
        <taxon>Strongyloidoidea</taxon>
        <taxon>Strongyloididae</taxon>
        <taxon>Strongyloides</taxon>
    </lineage>
</organism>
<feature type="transmembrane region" description="Helical" evidence="6">
    <location>
        <begin position="89"/>
        <end position="111"/>
    </location>
</feature>
<accession>A0A0N5BBK8</accession>
<keyword evidence="7" id="KW-1185">Reference proteome</keyword>
<evidence type="ECO:0000256" key="4">
    <source>
        <dbReference type="ARBA" id="ARBA00022989"/>
    </source>
</evidence>
<feature type="transmembrane region" description="Helical" evidence="6">
    <location>
        <begin position="6"/>
        <end position="29"/>
    </location>
</feature>
<keyword evidence="3 6" id="KW-0812">Transmembrane</keyword>
<comment type="subcellular location">
    <subcellularLocation>
        <location evidence="1">Membrane</location>
        <topology evidence="1">Multi-pass membrane protein</topology>
    </subcellularLocation>
</comment>
<dbReference type="Gene3D" id="1.20.1070.10">
    <property type="entry name" value="Rhodopsin 7-helix transmembrane proteins"/>
    <property type="match status" value="1"/>
</dbReference>
<evidence type="ECO:0000313" key="7">
    <source>
        <dbReference type="Proteomes" id="UP000046392"/>
    </source>
</evidence>
<feature type="transmembrane region" description="Helical" evidence="6">
    <location>
        <begin position="217"/>
        <end position="236"/>
    </location>
</feature>
<dbReference type="WBParaSite" id="SPAL_0000341500.1">
    <property type="protein sequence ID" value="SPAL_0000341500.1"/>
    <property type="gene ID" value="SPAL_0000341500"/>
</dbReference>
<dbReference type="GO" id="GO:0007606">
    <property type="term" value="P:sensory perception of chemical stimulus"/>
    <property type="evidence" value="ECO:0007669"/>
    <property type="project" value="UniProtKB-UniRule"/>
</dbReference>
<evidence type="ECO:0000313" key="8">
    <source>
        <dbReference type="WBParaSite" id="SPAL_0000341500.1"/>
    </source>
</evidence>
<dbReference type="Proteomes" id="UP000046392">
    <property type="component" value="Unplaced"/>
</dbReference>
<dbReference type="SUPFAM" id="SSF81321">
    <property type="entry name" value="Family A G protein-coupled receptor-like"/>
    <property type="match status" value="1"/>
</dbReference>
<sequence length="313" mass="37034">MGPATIDYILLVFKVSSIMFYFLVMWFLYHKSFKEDGDSTKPFYAYFIINGFVDSFNILMMTFLLDVSSWGWFYDYFKYDESFHRWSPVFSYLPIFWSEMGNFVITFNRFVALNFPMIYKYHWNWKVFTVFLTIQFSLPLIIYHYLIGEKTKLNYLEESDTYSLSMARSEISQRNNITATIFTSTIFTLTLIMCIFNVVKFRKFANNKHEKKTVLPFVLYCSFICLSMLFLTAAYTTKMIGTIIKSEDLRAHAQSYVTSTMLCMTVIHPYLLLLINKRLRQNFFMYYLPIGKTNTVTSTHIQTKKNGATSVVK</sequence>
<feature type="transmembrane region" description="Helical" evidence="6">
    <location>
        <begin position="256"/>
        <end position="275"/>
    </location>
</feature>
<evidence type="ECO:0000256" key="6">
    <source>
        <dbReference type="RuleBase" id="RU280813"/>
    </source>
</evidence>
<evidence type="ECO:0000256" key="2">
    <source>
        <dbReference type="ARBA" id="ARBA00005692"/>
    </source>
</evidence>
<proteinExistence type="inferred from homology"/>
<dbReference type="Pfam" id="PF02118">
    <property type="entry name" value="Srg"/>
    <property type="match status" value="1"/>
</dbReference>
<feature type="transmembrane region" description="Helical" evidence="6">
    <location>
        <begin position="43"/>
        <end position="65"/>
    </location>
</feature>
<protein>
    <recommendedName>
        <fullName evidence="6">Serpentine receptor class gamma</fullName>
    </recommendedName>
</protein>
<feature type="transmembrane region" description="Helical" evidence="6">
    <location>
        <begin position="123"/>
        <end position="146"/>
    </location>
</feature>
<dbReference type="PANTHER" id="PTHR31552">
    <property type="entry name" value="SERPENTINE RECEPTOR CLASS GAMMA"/>
    <property type="match status" value="1"/>
</dbReference>
<evidence type="ECO:0000256" key="1">
    <source>
        <dbReference type="ARBA" id="ARBA00004141"/>
    </source>
</evidence>
<dbReference type="AlphaFoldDB" id="A0A0N5BBK8"/>
<evidence type="ECO:0000256" key="3">
    <source>
        <dbReference type="ARBA" id="ARBA00022692"/>
    </source>
</evidence>
<keyword evidence="5 6" id="KW-0472">Membrane</keyword>
<evidence type="ECO:0000256" key="5">
    <source>
        <dbReference type="ARBA" id="ARBA00023136"/>
    </source>
</evidence>
<feature type="transmembrane region" description="Helical" evidence="6">
    <location>
        <begin position="177"/>
        <end position="196"/>
    </location>
</feature>